<accession>A0AAD7EH71</accession>
<evidence type="ECO:0000313" key="2">
    <source>
        <dbReference type="EMBL" id="KAJ7321050.1"/>
    </source>
</evidence>
<sequence length="103" mass="11792">MDELRNDPAMDCWSHGKGTEASRRVESKQISRVGRKSQRYSDGMRGTGENSWKATRKDAVIDEQRNDPGRGLPEPWERSWGIWKDRAEAEFWSGGRQSPGVLE</sequence>
<organism evidence="2 3">
    <name type="scientific">Mycena albidolilacea</name>
    <dbReference type="NCBI Taxonomy" id="1033008"/>
    <lineage>
        <taxon>Eukaryota</taxon>
        <taxon>Fungi</taxon>
        <taxon>Dikarya</taxon>
        <taxon>Basidiomycota</taxon>
        <taxon>Agaricomycotina</taxon>
        <taxon>Agaricomycetes</taxon>
        <taxon>Agaricomycetidae</taxon>
        <taxon>Agaricales</taxon>
        <taxon>Marasmiineae</taxon>
        <taxon>Mycenaceae</taxon>
        <taxon>Mycena</taxon>
    </lineage>
</organism>
<gene>
    <name evidence="2" type="ORF">DFH08DRAFT_818868</name>
</gene>
<comment type="caution">
    <text evidence="2">The sequence shown here is derived from an EMBL/GenBank/DDBJ whole genome shotgun (WGS) entry which is preliminary data.</text>
</comment>
<feature type="compositionally biased region" description="Basic and acidic residues" evidence="1">
    <location>
        <begin position="17"/>
        <end position="29"/>
    </location>
</feature>
<keyword evidence="3" id="KW-1185">Reference proteome</keyword>
<evidence type="ECO:0000313" key="3">
    <source>
        <dbReference type="Proteomes" id="UP001218218"/>
    </source>
</evidence>
<feature type="region of interest" description="Disordered" evidence="1">
    <location>
        <begin position="1"/>
        <end position="57"/>
    </location>
</feature>
<dbReference type="EMBL" id="JARIHO010000052">
    <property type="protein sequence ID" value="KAJ7321050.1"/>
    <property type="molecule type" value="Genomic_DNA"/>
</dbReference>
<protein>
    <submittedName>
        <fullName evidence="2">Uncharacterized protein</fullName>
    </submittedName>
</protein>
<evidence type="ECO:0000256" key="1">
    <source>
        <dbReference type="SAM" id="MobiDB-lite"/>
    </source>
</evidence>
<reference evidence="2" key="1">
    <citation type="submission" date="2023-03" db="EMBL/GenBank/DDBJ databases">
        <title>Massive genome expansion in bonnet fungi (Mycena s.s.) driven by repeated elements and novel gene families across ecological guilds.</title>
        <authorList>
            <consortium name="Lawrence Berkeley National Laboratory"/>
            <person name="Harder C.B."/>
            <person name="Miyauchi S."/>
            <person name="Viragh M."/>
            <person name="Kuo A."/>
            <person name="Thoen E."/>
            <person name="Andreopoulos B."/>
            <person name="Lu D."/>
            <person name="Skrede I."/>
            <person name="Drula E."/>
            <person name="Henrissat B."/>
            <person name="Morin E."/>
            <person name="Kohler A."/>
            <person name="Barry K."/>
            <person name="LaButti K."/>
            <person name="Morin E."/>
            <person name="Salamov A."/>
            <person name="Lipzen A."/>
            <person name="Mereny Z."/>
            <person name="Hegedus B."/>
            <person name="Baldrian P."/>
            <person name="Stursova M."/>
            <person name="Weitz H."/>
            <person name="Taylor A."/>
            <person name="Grigoriev I.V."/>
            <person name="Nagy L.G."/>
            <person name="Martin F."/>
            <person name="Kauserud H."/>
        </authorList>
    </citation>
    <scope>NUCLEOTIDE SEQUENCE</scope>
    <source>
        <strain evidence="2">CBHHK002</strain>
    </source>
</reference>
<dbReference type="Proteomes" id="UP001218218">
    <property type="component" value="Unassembled WGS sequence"/>
</dbReference>
<dbReference type="AlphaFoldDB" id="A0AAD7EH71"/>
<proteinExistence type="predicted"/>
<name>A0AAD7EH71_9AGAR</name>